<organism evidence="1 2">
    <name type="scientific">Halomarina oriensis</name>
    <dbReference type="NCBI Taxonomy" id="671145"/>
    <lineage>
        <taxon>Archaea</taxon>
        <taxon>Methanobacteriati</taxon>
        <taxon>Methanobacteriota</taxon>
        <taxon>Stenosarchaea group</taxon>
        <taxon>Halobacteria</taxon>
        <taxon>Halobacteriales</taxon>
        <taxon>Natronomonadaceae</taxon>
        <taxon>Halomarina</taxon>
    </lineage>
</organism>
<sequence length="81" mass="8921">MPVRDAIRRVAQVLGATDGAESSQSSGDALNLFAETWCEECHSYARVDILDVHTGFDEHTGSCQCEETRVHASLEPLSEQR</sequence>
<dbReference type="AlphaFoldDB" id="A0A6B0GWP4"/>
<keyword evidence="2" id="KW-1185">Reference proteome</keyword>
<name>A0A6B0GWP4_9EURY</name>
<evidence type="ECO:0000313" key="1">
    <source>
        <dbReference type="EMBL" id="MWG36565.1"/>
    </source>
</evidence>
<evidence type="ECO:0000313" key="2">
    <source>
        <dbReference type="Proteomes" id="UP000451471"/>
    </source>
</evidence>
<dbReference type="EMBL" id="WSZK01000036">
    <property type="protein sequence ID" value="MWG36565.1"/>
    <property type="molecule type" value="Genomic_DNA"/>
</dbReference>
<dbReference type="RefSeq" id="WP_158206217.1">
    <property type="nucleotide sequence ID" value="NZ_WSZK01000036.1"/>
</dbReference>
<protein>
    <submittedName>
        <fullName evidence="1">Uncharacterized protein</fullName>
    </submittedName>
</protein>
<reference evidence="1 2" key="1">
    <citation type="submission" date="2019-12" db="EMBL/GenBank/DDBJ databases">
        <title>Halocatena pleomorpha gen. nov. sp. nov., an extremely halophilic archaeon of family Halobacteriaceae isolated from saltpan soil.</title>
        <authorList>
            <person name="Pal Y."/>
            <person name="Verma A."/>
            <person name="Krishnamurthi S."/>
            <person name="Kumar P."/>
        </authorList>
    </citation>
    <scope>NUCLEOTIDE SEQUENCE [LARGE SCALE GENOMIC DNA]</scope>
    <source>
        <strain evidence="1 2">JCM 16495</strain>
    </source>
</reference>
<comment type="caution">
    <text evidence="1">The sequence shown here is derived from an EMBL/GenBank/DDBJ whole genome shotgun (WGS) entry which is preliminary data.</text>
</comment>
<dbReference type="Proteomes" id="UP000451471">
    <property type="component" value="Unassembled WGS sequence"/>
</dbReference>
<gene>
    <name evidence="1" type="ORF">GQS65_19080</name>
</gene>
<proteinExistence type="predicted"/>
<accession>A0A6B0GWP4</accession>